<dbReference type="AlphaFoldDB" id="A0A0C2F9P7"/>
<keyword evidence="2" id="KW-1185">Reference proteome</keyword>
<dbReference type="OrthoDB" id="193905at2759"/>
<gene>
    <name evidence="1" type="ORF">ANCDUO_24778</name>
</gene>
<evidence type="ECO:0000313" key="2">
    <source>
        <dbReference type="Proteomes" id="UP000054047"/>
    </source>
</evidence>
<accession>A0A0C2F9P7</accession>
<name>A0A0C2F9P7_9BILA</name>
<dbReference type="EMBL" id="KN773554">
    <property type="protein sequence ID" value="KIH45185.1"/>
    <property type="molecule type" value="Genomic_DNA"/>
</dbReference>
<evidence type="ECO:0000313" key="1">
    <source>
        <dbReference type="EMBL" id="KIH45185.1"/>
    </source>
</evidence>
<proteinExistence type="predicted"/>
<protein>
    <submittedName>
        <fullName evidence="1">Uncharacterized protein</fullName>
    </submittedName>
</protein>
<sequence length="114" mass="12371">MPKSRSFQGFDTKDTELSGPRLAWQKLQPTLTTSNRINFANHPPLNVSGTQAQNTSVAISRRSRRSWADQLLGAFSTVACYDAPIPLTFNDGAAEVILCNCVTSAPVTTNLSTQ</sequence>
<organism evidence="1 2">
    <name type="scientific">Ancylostoma duodenale</name>
    <dbReference type="NCBI Taxonomy" id="51022"/>
    <lineage>
        <taxon>Eukaryota</taxon>
        <taxon>Metazoa</taxon>
        <taxon>Ecdysozoa</taxon>
        <taxon>Nematoda</taxon>
        <taxon>Chromadorea</taxon>
        <taxon>Rhabditida</taxon>
        <taxon>Rhabditina</taxon>
        <taxon>Rhabditomorpha</taxon>
        <taxon>Strongyloidea</taxon>
        <taxon>Ancylostomatidae</taxon>
        <taxon>Ancylostomatinae</taxon>
        <taxon>Ancylostoma</taxon>
    </lineage>
</organism>
<dbReference type="Proteomes" id="UP000054047">
    <property type="component" value="Unassembled WGS sequence"/>
</dbReference>
<reference evidence="1 2" key="1">
    <citation type="submission" date="2013-12" db="EMBL/GenBank/DDBJ databases">
        <title>Draft genome of the parsitic nematode Ancylostoma duodenale.</title>
        <authorList>
            <person name="Mitreva M."/>
        </authorList>
    </citation>
    <scope>NUCLEOTIDE SEQUENCE [LARGE SCALE GENOMIC DNA]</scope>
    <source>
        <strain evidence="1 2">Zhejiang</strain>
    </source>
</reference>